<sequence>MTGDAPEVDLTEIVGMTPALAALKTRMTIRELYRNGAKQVIAHDYDANRINVTTDAGYITHVSGIG</sequence>
<evidence type="ECO:0000313" key="2">
    <source>
        <dbReference type="Proteomes" id="UP001057221"/>
    </source>
</evidence>
<dbReference type="EMBL" id="ON529855">
    <property type="protein sequence ID" value="USN14819.1"/>
    <property type="molecule type" value="Genomic_DNA"/>
</dbReference>
<proteinExistence type="predicted"/>
<dbReference type="Proteomes" id="UP001057221">
    <property type="component" value="Segment"/>
</dbReference>
<protein>
    <submittedName>
        <fullName evidence="1">Uncharacterized protein</fullName>
    </submittedName>
</protein>
<accession>A0A9E7MQZ4</accession>
<keyword evidence="2" id="KW-1185">Reference proteome</keyword>
<organism evidence="1 2">
    <name type="scientific">Brevundimonas phage vB_BpoS-Domovoi</name>
    <dbReference type="NCBI Taxonomy" id="2948598"/>
    <lineage>
        <taxon>Viruses</taxon>
        <taxon>Duplodnaviria</taxon>
        <taxon>Heunggongvirae</taxon>
        <taxon>Uroviricota</taxon>
        <taxon>Caudoviricetes</taxon>
        <taxon>Jeanschmidtviridae</taxon>
        <taxon>Marchewkavirus</taxon>
        <taxon>Marchewkavirus domovoi</taxon>
    </lineage>
</organism>
<gene>
    <name evidence="1" type="ORF">DOMOVOI_03450</name>
</gene>
<reference evidence="1 2" key="1">
    <citation type="submission" date="2022-05" db="EMBL/GenBank/DDBJ databases">
        <authorList>
            <person name="Friedrich I."/>
            <person name="Poehlein A."/>
            <person name="Schneider D."/>
            <person name="Hertel R."/>
            <person name="Daniel R."/>
        </authorList>
    </citation>
    <scope>NUCLEOTIDE SEQUENCE [LARGE SCALE GENOMIC DNA]</scope>
</reference>
<name>A0A9E7MQZ4_9CAUD</name>
<evidence type="ECO:0000313" key="1">
    <source>
        <dbReference type="EMBL" id="USN14819.1"/>
    </source>
</evidence>